<dbReference type="InterPro" id="IPR036770">
    <property type="entry name" value="Ankyrin_rpt-contain_sf"/>
</dbReference>
<keyword evidence="5" id="KW-1185">Reference proteome</keyword>
<dbReference type="PANTHER" id="PTHR24198:SF165">
    <property type="entry name" value="ANKYRIN REPEAT-CONTAINING PROTEIN-RELATED"/>
    <property type="match status" value="1"/>
</dbReference>
<dbReference type="eggNOG" id="KOG0504">
    <property type="taxonomic scope" value="Eukaryota"/>
</dbReference>
<protein>
    <submittedName>
        <fullName evidence="4">Uncharacterized protein</fullName>
    </submittedName>
</protein>
<evidence type="ECO:0000256" key="1">
    <source>
        <dbReference type="ARBA" id="ARBA00022737"/>
    </source>
</evidence>
<dbReference type="EMBL" id="CM000647">
    <property type="protein sequence ID" value="EED89599.1"/>
    <property type="molecule type" value="Genomic_DNA"/>
</dbReference>
<gene>
    <name evidence="4" type="ORF">THAPSDRAFT_8967</name>
</gene>
<accession>B8CA03</accession>
<organism evidence="4 5">
    <name type="scientific">Thalassiosira pseudonana</name>
    <name type="common">Marine diatom</name>
    <name type="synonym">Cyclotella nana</name>
    <dbReference type="NCBI Taxonomy" id="35128"/>
    <lineage>
        <taxon>Eukaryota</taxon>
        <taxon>Sar</taxon>
        <taxon>Stramenopiles</taxon>
        <taxon>Ochrophyta</taxon>
        <taxon>Bacillariophyta</taxon>
        <taxon>Coscinodiscophyceae</taxon>
        <taxon>Thalassiosirophycidae</taxon>
        <taxon>Thalassiosirales</taxon>
        <taxon>Thalassiosiraceae</taxon>
        <taxon>Thalassiosira</taxon>
    </lineage>
</organism>
<dbReference type="Proteomes" id="UP000001449">
    <property type="component" value="Chromosome 12"/>
</dbReference>
<reference evidence="4 5" key="2">
    <citation type="journal article" date="2008" name="Nature">
        <title>The Phaeodactylum genome reveals the evolutionary history of diatom genomes.</title>
        <authorList>
            <person name="Bowler C."/>
            <person name="Allen A.E."/>
            <person name="Badger J.H."/>
            <person name="Grimwood J."/>
            <person name="Jabbari K."/>
            <person name="Kuo A."/>
            <person name="Maheswari U."/>
            <person name="Martens C."/>
            <person name="Maumus F."/>
            <person name="Otillar R.P."/>
            <person name="Rayko E."/>
            <person name="Salamov A."/>
            <person name="Vandepoele K."/>
            <person name="Beszteri B."/>
            <person name="Gruber A."/>
            <person name="Heijde M."/>
            <person name="Katinka M."/>
            <person name="Mock T."/>
            <person name="Valentin K."/>
            <person name="Verret F."/>
            <person name="Berges J.A."/>
            <person name="Brownlee C."/>
            <person name="Cadoret J.P."/>
            <person name="Chiovitti A."/>
            <person name="Choi C.J."/>
            <person name="Coesel S."/>
            <person name="De Martino A."/>
            <person name="Detter J.C."/>
            <person name="Durkin C."/>
            <person name="Falciatore A."/>
            <person name="Fournet J."/>
            <person name="Haruta M."/>
            <person name="Huysman M.J."/>
            <person name="Jenkins B.D."/>
            <person name="Jiroutova K."/>
            <person name="Jorgensen R.E."/>
            <person name="Joubert Y."/>
            <person name="Kaplan A."/>
            <person name="Kroger N."/>
            <person name="Kroth P.G."/>
            <person name="La Roche J."/>
            <person name="Lindquist E."/>
            <person name="Lommer M."/>
            <person name="Martin-Jezequel V."/>
            <person name="Lopez P.J."/>
            <person name="Lucas S."/>
            <person name="Mangogna M."/>
            <person name="McGinnis K."/>
            <person name="Medlin L.K."/>
            <person name="Montsant A."/>
            <person name="Oudot-Le Secq M.P."/>
            <person name="Napoli C."/>
            <person name="Obornik M."/>
            <person name="Parker M.S."/>
            <person name="Petit J.L."/>
            <person name="Porcel B.M."/>
            <person name="Poulsen N."/>
            <person name="Robison M."/>
            <person name="Rychlewski L."/>
            <person name="Rynearson T.A."/>
            <person name="Schmutz J."/>
            <person name="Shapiro H."/>
            <person name="Siaut M."/>
            <person name="Stanley M."/>
            <person name="Sussman M.R."/>
            <person name="Taylor A.R."/>
            <person name="Vardi A."/>
            <person name="von Dassow P."/>
            <person name="Vyverman W."/>
            <person name="Willis A."/>
            <person name="Wyrwicz L.S."/>
            <person name="Rokhsar D.S."/>
            <person name="Weissenbach J."/>
            <person name="Armbrust E.V."/>
            <person name="Green B.R."/>
            <person name="Van de Peer Y."/>
            <person name="Grigoriev I.V."/>
        </authorList>
    </citation>
    <scope>NUCLEOTIDE SEQUENCE [LARGE SCALE GENOMIC DNA]</scope>
    <source>
        <strain evidence="4 5">CCMP1335</strain>
    </source>
</reference>
<dbReference type="PANTHER" id="PTHR24198">
    <property type="entry name" value="ANKYRIN REPEAT AND PROTEIN KINASE DOMAIN-CONTAINING PROTEIN"/>
    <property type="match status" value="1"/>
</dbReference>
<dbReference type="InParanoid" id="B8CA03"/>
<dbReference type="SUPFAM" id="SSF48403">
    <property type="entry name" value="Ankyrin repeat"/>
    <property type="match status" value="1"/>
</dbReference>
<dbReference type="Gene3D" id="1.25.40.20">
    <property type="entry name" value="Ankyrin repeat-containing domain"/>
    <property type="match status" value="2"/>
</dbReference>
<dbReference type="PROSITE" id="PS50297">
    <property type="entry name" value="ANK_REP_REGION"/>
    <property type="match status" value="1"/>
</dbReference>
<reference evidence="4 5" key="1">
    <citation type="journal article" date="2004" name="Science">
        <title>The genome of the diatom Thalassiosira pseudonana: ecology, evolution, and metabolism.</title>
        <authorList>
            <person name="Armbrust E.V."/>
            <person name="Berges J.A."/>
            <person name="Bowler C."/>
            <person name="Green B.R."/>
            <person name="Martinez D."/>
            <person name="Putnam N.H."/>
            <person name="Zhou S."/>
            <person name="Allen A.E."/>
            <person name="Apt K.E."/>
            <person name="Bechner M."/>
            <person name="Brzezinski M.A."/>
            <person name="Chaal B.K."/>
            <person name="Chiovitti A."/>
            <person name="Davis A.K."/>
            <person name="Demarest M.S."/>
            <person name="Detter J.C."/>
            <person name="Glavina T."/>
            <person name="Goodstein D."/>
            <person name="Hadi M.Z."/>
            <person name="Hellsten U."/>
            <person name="Hildebrand M."/>
            <person name="Jenkins B.D."/>
            <person name="Jurka J."/>
            <person name="Kapitonov V.V."/>
            <person name="Kroger N."/>
            <person name="Lau W.W."/>
            <person name="Lane T.W."/>
            <person name="Larimer F.W."/>
            <person name="Lippmeier J.C."/>
            <person name="Lucas S."/>
            <person name="Medina M."/>
            <person name="Montsant A."/>
            <person name="Obornik M."/>
            <person name="Parker M.S."/>
            <person name="Palenik B."/>
            <person name="Pazour G.J."/>
            <person name="Richardson P.M."/>
            <person name="Rynearson T.A."/>
            <person name="Saito M.A."/>
            <person name="Schwartz D.C."/>
            <person name="Thamatrakoln K."/>
            <person name="Valentin K."/>
            <person name="Vardi A."/>
            <person name="Wilkerson F.P."/>
            <person name="Rokhsar D.S."/>
        </authorList>
    </citation>
    <scope>NUCLEOTIDE SEQUENCE [LARGE SCALE GENOMIC DNA]</scope>
    <source>
        <strain evidence="4 5">CCMP1335</strain>
    </source>
</reference>
<dbReference type="AlphaFoldDB" id="B8CA03"/>
<dbReference type="InterPro" id="IPR002110">
    <property type="entry name" value="Ankyrin_rpt"/>
</dbReference>
<dbReference type="RefSeq" id="XP_002293138.1">
    <property type="nucleotide sequence ID" value="XM_002293102.1"/>
</dbReference>
<dbReference type="HOGENOM" id="CLU_1021128_0_0_1"/>
<dbReference type="KEGG" id="tps:THAPSDRAFT_8967"/>
<dbReference type="STRING" id="35128.B8CA03"/>
<keyword evidence="2 3" id="KW-0040">ANK repeat</keyword>
<keyword evidence="1" id="KW-0677">Repeat</keyword>
<feature type="repeat" description="ANK" evidence="3">
    <location>
        <begin position="87"/>
        <end position="119"/>
    </location>
</feature>
<name>B8CA03_THAPS</name>
<dbReference type="GeneID" id="7449372"/>
<dbReference type="PROSITE" id="PS50088">
    <property type="entry name" value="ANK_REPEAT"/>
    <property type="match status" value="1"/>
</dbReference>
<evidence type="ECO:0000256" key="3">
    <source>
        <dbReference type="PROSITE-ProRule" id="PRU00023"/>
    </source>
</evidence>
<proteinExistence type="predicted"/>
<dbReference type="PaxDb" id="35128-Thaps8967"/>
<sequence length="273" mass="30367">MTEQQQQKQQTTLLSESLIIADKSTIHSILSQSPTLATQPIQWTDSDSQQLTTPPIFIAVDYGHVDLVKELLPYYEKNMDVESKEEGGYTVLQWASWVGGLEIVKLLVEGGATADEEALSLAREHNHTAVAEYLLQHINLYSDLSNDDLDAIMDKACREGDAAKVRQLLKDDNYDIDQWKDESGRYLALSPMYMAVKFGHYDVVQLFMERGVMDGLGGEEEEEGQMNDDVGGGMVITGIKYADDDEEEEDTESDEAVAVENGAIDTTAEEMAE</sequence>
<dbReference type="SMART" id="SM00248">
    <property type="entry name" value="ANK"/>
    <property type="match status" value="4"/>
</dbReference>
<evidence type="ECO:0000313" key="4">
    <source>
        <dbReference type="EMBL" id="EED89599.1"/>
    </source>
</evidence>
<evidence type="ECO:0000313" key="5">
    <source>
        <dbReference type="Proteomes" id="UP000001449"/>
    </source>
</evidence>
<evidence type="ECO:0000256" key="2">
    <source>
        <dbReference type="ARBA" id="ARBA00023043"/>
    </source>
</evidence>
<dbReference type="Pfam" id="PF12796">
    <property type="entry name" value="Ank_2"/>
    <property type="match status" value="2"/>
</dbReference>